<dbReference type="InterPro" id="IPR029045">
    <property type="entry name" value="ClpP/crotonase-like_dom_sf"/>
</dbReference>
<dbReference type="Gene3D" id="1.10.12.10">
    <property type="entry name" value="Lyase 2-enoyl-coa Hydratase, Chain A, domain 2"/>
    <property type="match status" value="1"/>
</dbReference>
<dbReference type="CDD" id="cd06558">
    <property type="entry name" value="crotonase-like"/>
    <property type="match status" value="1"/>
</dbReference>
<dbReference type="PANTHER" id="PTHR11941">
    <property type="entry name" value="ENOYL-COA HYDRATASE-RELATED"/>
    <property type="match status" value="1"/>
</dbReference>
<reference evidence="4" key="1">
    <citation type="submission" date="2021-12" db="EMBL/GenBank/DDBJ databases">
        <title>Alicyclobacillaceae gen. nov., sp. nov., isolated from chalcocite enrichment system.</title>
        <authorList>
            <person name="Jiang Z."/>
        </authorList>
    </citation>
    <scope>NUCLEOTIDE SEQUENCE</scope>
    <source>
        <strain evidence="4">MYW30-H2</strain>
    </source>
</reference>
<evidence type="ECO:0000313" key="5">
    <source>
        <dbReference type="Proteomes" id="UP000830167"/>
    </source>
</evidence>
<dbReference type="InterPro" id="IPR018376">
    <property type="entry name" value="Enoyl-CoA_hyd/isom_CS"/>
</dbReference>
<evidence type="ECO:0000313" key="4">
    <source>
        <dbReference type="EMBL" id="UOF92482.1"/>
    </source>
</evidence>
<evidence type="ECO:0000256" key="3">
    <source>
        <dbReference type="RuleBase" id="RU003707"/>
    </source>
</evidence>
<name>A0ABY4CSR7_9BACL</name>
<dbReference type="Gene3D" id="3.90.226.10">
    <property type="entry name" value="2-enoyl-CoA Hydratase, Chain A, domain 1"/>
    <property type="match status" value="1"/>
</dbReference>
<protein>
    <submittedName>
        <fullName evidence="4">Enoyl-CoA hydratase-related protein</fullName>
    </submittedName>
</protein>
<dbReference type="Pfam" id="PF00378">
    <property type="entry name" value="ECH_1"/>
    <property type="match status" value="1"/>
</dbReference>
<dbReference type="PROSITE" id="PS00166">
    <property type="entry name" value="ENOYL_COA_HYDRATASE"/>
    <property type="match status" value="1"/>
</dbReference>
<evidence type="ECO:0000256" key="1">
    <source>
        <dbReference type="ARBA" id="ARBA00005254"/>
    </source>
</evidence>
<dbReference type="PANTHER" id="PTHR11941:SF54">
    <property type="entry name" value="ENOYL-COA HYDRATASE, MITOCHONDRIAL"/>
    <property type="match status" value="1"/>
</dbReference>
<keyword evidence="5" id="KW-1185">Reference proteome</keyword>
<sequence>MSYHYIKVLVQDRIGIVTLHRPEVLNALNLQLVYELVTELERIETDDSIRVIILTGNEKAFAAGADISEMAGEEAIPMLLKDQFVVWDRIAKISKPIIAAVSGFVLGGGCELMMNCDMIIASETTRIGQPEIQLGVMPGAGGTQRLTKAVGKVKAMEMLLTGEHITAEEALKFGLINKVVPVEMYFKEALRMAQQIALQPPVAVRLIKKSVLKAFDTSLAEGLDYERNCFYLLFSSEDKEEGMNAFLQKRKPKFTGR</sequence>
<proteinExistence type="inferred from homology"/>
<dbReference type="InterPro" id="IPR014748">
    <property type="entry name" value="Enoyl-CoA_hydra_C"/>
</dbReference>
<evidence type="ECO:0000256" key="2">
    <source>
        <dbReference type="ARBA" id="ARBA00023239"/>
    </source>
</evidence>
<gene>
    <name evidence="4" type="ORF">LSG31_10175</name>
</gene>
<dbReference type="Proteomes" id="UP000830167">
    <property type="component" value="Chromosome"/>
</dbReference>
<dbReference type="SUPFAM" id="SSF52096">
    <property type="entry name" value="ClpP/crotonase"/>
    <property type="match status" value="1"/>
</dbReference>
<organism evidence="4 5">
    <name type="scientific">Fodinisporobacter ferrooxydans</name>
    <dbReference type="NCBI Taxonomy" id="2901836"/>
    <lineage>
        <taxon>Bacteria</taxon>
        <taxon>Bacillati</taxon>
        <taxon>Bacillota</taxon>
        <taxon>Bacilli</taxon>
        <taxon>Bacillales</taxon>
        <taxon>Alicyclobacillaceae</taxon>
        <taxon>Fodinisporobacter</taxon>
    </lineage>
</organism>
<accession>A0ABY4CSR7</accession>
<keyword evidence="2" id="KW-0456">Lyase</keyword>
<comment type="similarity">
    <text evidence="1 3">Belongs to the enoyl-CoA hydratase/isomerase family.</text>
</comment>
<dbReference type="InterPro" id="IPR001753">
    <property type="entry name" value="Enoyl-CoA_hydra/iso"/>
</dbReference>
<dbReference type="EMBL" id="CP089291">
    <property type="protein sequence ID" value="UOF92482.1"/>
    <property type="molecule type" value="Genomic_DNA"/>
</dbReference>
<dbReference type="RefSeq" id="WP_347439149.1">
    <property type="nucleotide sequence ID" value="NZ_CP089291.1"/>
</dbReference>